<gene>
    <name evidence="1" type="ORF">SCF082_LOCUS46161</name>
</gene>
<reference evidence="1 2" key="1">
    <citation type="submission" date="2024-02" db="EMBL/GenBank/DDBJ databases">
        <authorList>
            <person name="Chen Y."/>
            <person name="Shah S."/>
            <person name="Dougan E. K."/>
            <person name="Thang M."/>
            <person name="Chan C."/>
        </authorList>
    </citation>
    <scope>NUCLEOTIDE SEQUENCE [LARGE SCALE GENOMIC DNA]</scope>
</reference>
<proteinExistence type="predicted"/>
<dbReference type="EMBL" id="CAXAMM010041295">
    <property type="protein sequence ID" value="CAK9098523.1"/>
    <property type="molecule type" value="Genomic_DNA"/>
</dbReference>
<sequence length="88" mass="10152">MTHLTQFNKKCPAALYRTLEALEAIALCFQLRYFQELDKIEKENYAEKLISYAMSIMQETFDAMATESGDRARRKSDPQIQLLVAQGD</sequence>
<evidence type="ECO:0000313" key="2">
    <source>
        <dbReference type="Proteomes" id="UP001642464"/>
    </source>
</evidence>
<name>A0ABP0RD69_9DINO</name>
<accession>A0ABP0RD69</accession>
<protein>
    <submittedName>
        <fullName evidence="1">Uncharacterized protein</fullName>
    </submittedName>
</protein>
<comment type="caution">
    <text evidence="1">The sequence shown here is derived from an EMBL/GenBank/DDBJ whole genome shotgun (WGS) entry which is preliminary data.</text>
</comment>
<organism evidence="1 2">
    <name type="scientific">Durusdinium trenchii</name>
    <dbReference type="NCBI Taxonomy" id="1381693"/>
    <lineage>
        <taxon>Eukaryota</taxon>
        <taxon>Sar</taxon>
        <taxon>Alveolata</taxon>
        <taxon>Dinophyceae</taxon>
        <taxon>Suessiales</taxon>
        <taxon>Symbiodiniaceae</taxon>
        <taxon>Durusdinium</taxon>
    </lineage>
</organism>
<keyword evidence="2" id="KW-1185">Reference proteome</keyword>
<dbReference type="Proteomes" id="UP001642464">
    <property type="component" value="Unassembled WGS sequence"/>
</dbReference>
<evidence type="ECO:0000313" key="1">
    <source>
        <dbReference type="EMBL" id="CAK9098523.1"/>
    </source>
</evidence>